<dbReference type="OrthoDB" id="6931711at2759"/>
<proteinExistence type="predicted"/>
<keyword evidence="2" id="KW-1185">Reference proteome</keyword>
<dbReference type="AlphaFoldDB" id="A0A9R0CYQ4"/>
<accession>A0A9R0CYQ4</accession>
<organism evidence="2 3">
    <name type="scientific">Spodoptera frugiperda</name>
    <name type="common">Fall armyworm</name>
    <dbReference type="NCBI Taxonomy" id="7108"/>
    <lineage>
        <taxon>Eukaryota</taxon>
        <taxon>Metazoa</taxon>
        <taxon>Ecdysozoa</taxon>
        <taxon>Arthropoda</taxon>
        <taxon>Hexapoda</taxon>
        <taxon>Insecta</taxon>
        <taxon>Pterygota</taxon>
        <taxon>Neoptera</taxon>
        <taxon>Endopterygota</taxon>
        <taxon>Lepidoptera</taxon>
        <taxon>Glossata</taxon>
        <taxon>Ditrysia</taxon>
        <taxon>Noctuoidea</taxon>
        <taxon>Noctuidae</taxon>
        <taxon>Amphipyrinae</taxon>
        <taxon>Spodoptera</taxon>
    </lineage>
</organism>
<protein>
    <submittedName>
        <fullName evidence="3">Uncharacterized protein LOC118265214</fullName>
    </submittedName>
</protein>
<dbReference type="Proteomes" id="UP000829999">
    <property type="component" value="Chromosome 28"/>
</dbReference>
<dbReference type="RefSeq" id="XP_035433903.2">
    <property type="nucleotide sequence ID" value="XM_035578010.2"/>
</dbReference>
<sequence>MAKYGTSIVLISIVLLVTTSVVEYGDFDLRVVSYEVCKAPKKINCCDVTAYTYDNIWIKYDVTTKENMTAIKALFVGSLNNKELIRFRVNDMCTHIFFKPLILAAFNLTDSCGIFKGHHAFRVDVRATTRNLYGGKFMYGNWSYKVSFFNDKCNLHCGLMRLAVTPRNKIEALF</sequence>
<evidence type="ECO:0000256" key="1">
    <source>
        <dbReference type="SAM" id="SignalP"/>
    </source>
</evidence>
<name>A0A9R0CYQ4_SPOFR</name>
<evidence type="ECO:0000313" key="2">
    <source>
        <dbReference type="Proteomes" id="UP000829999"/>
    </source>
</evidence>
<dbReference type="GeneID" id="118265214"/>
<evidence type="ECO:0000313" key="3">
    <source>
        <dbReference type="RefSeq" id="XP_035433903.2"/>
    </source>
</evidence>
<feature type="chain" id="PRO_5040508937" evidence="1">
    <location>
        <begin position="25"/>
        <end position="174"/>
    </location>
</feature>
<feature type="signal peptide" evidence="1">
    <location>
        <begin position="1"/>
        <end position="24"/>
    </location>
</feature>
<gene>
    <name evidence="3" type="primary">LOC118265214</name>
</gene>
<keyword evidence="1" id="KW-0732">Signal</keyword>
<reference evidence="3" key="1">
    <citation type="submission" date="2025-08" db="UniProtKB">
        <authorList>
            <consortium name="RefSeq"/>
        </authorList>
    </citation>
    <scope>IDENTIFICATION</scope>
    <source>
        <tissue evidence="3">Whole larval tissue</tissue>
    </source>
</reference>